<name>A0ABW4YWI5_9HYPH</name>
<sequence>MNAFAAQARLTLCEPEKIIARLCEHMIEHDARVESSAEATVLHYAGSSARFSREGSATLVDVSAPNLESLHFVRMAVASHVLEFAGSPAPVIRWSGDGTGLDHPPNFRILQVIGARNLTPHMRRLTFSGADVGRFAPLDALHVNLLMQHPDLAEPQWPRLGADGLIAWADPQRRPVNRKYTVRSVDVAAGTLDIDFVLHEAAGPGSAFARDARIGDRIGVIGPGGGGLSPADWYLFAGDETALPAIARMLEHLPAQARGRALIEVADASEVQPLACAAAIEVEWLCRDGVPAGTSRRLVDAVQGTPIPQDGSRIHVWAGCEFAAFTAIRGHLRRERNLGKHEHLVVSYWRRGRRDGE</sequence>
<dbReference type="InterPro" id="IPR017938">
    <property type="entry name" value="Riboflavin_synthase-like_b-brl"/>
</dbReference>
<comment type="caution">
    <text evidence="3">The sequence shown here is derived from an EMBL/GenBank/DDBJ whole genome shotgun (WGS) entry which is preliminary data.</text>
</comment>
<dbReference type="Gene3D" id="3.40.50.80">
    <property type="entry name" value="Nucleotide-binding domain of ferredoxin-NADP reductase (FNR) module"/>
    <property type="match status" value="1"/>
</dbReference>
<comment type="similarity">
    <text evidence="1">Belongs to the SIP oxidoreductase family.</text>
</comment>
<organism evidence="3 4">
    <name type="scientific">Ancylobacter oerskovii</name>
    <dbReference type="NCBI Taxonomy" id="459519"/>
    <lineage>
        <taxon>Bacteria</taxon>
        <taxon>Pseudomonadati</taxon>
        <taxon>Pseudomonadota</taxon>
        <taxon>Alphaproteobacteria</taxon>
        <taxon>Hyphomicrobiales</taxon>
        <taxon>Xanthobacteraceae</taxon>
        <taxon>Ancylobacter</taxon>
    </lineage>
</organism>
<evidence type="ECO:0000313" key="4">
    <source>
        <dbReference type="Proteomes" id="UP001597299"/>
    </source>
</evidence>
<dbReference type="InterPro" id="IPR013113">
    <property type="entry name" value="SIP_FAD-bd"/>
</dbReference>
<evidence type="ECO:0000313" key="3">
    <source>
        <dbReference type="EMBL" id="MFD2140459.1"/>
    </source>
</evidence>
<dbReference type="Gene3D" id="2.40.30.10">
    <property type="entry name" value="Translation factors"/>
    <property type="match status" value="1"/>
</dbReference>
<dbReference type="InterPro" id="IPR007037">
    <property type="entry name" value="SIP_rossman_dom"/>
</dbReference>
<dbReference type="Gene3D" id="3.30.310.50">
    <property type="entry name" value="Alpha-D-phosphohexomutase, C-terminal domain"/>
    <property type="match status" value="1"/>
</dbReference>
<dbReference type="PROSITE" id="PS51384">
    <property type="entry name" value="FAD_FR"/>
    <property type="match status" value="1"/>
</dbReference>
<protein>
    <submittedName>
        <fullName evidence="3">DUF2218 domain-containing protein</fullName>
    </submittedName>
</protein>
<dbReference type="Proteomes" id="UP001597299">
    <property type="component" value="Unassembled WGS sequence"/>
</dbReference>
<dbReference type="RefSeq" id="WP_213352971.1">
    <property type="nucleotide sequence ID" value="NZ_JAHBGB010000031.1"/>
</dbReference>
<dbReference type="InterPro" id="IPR014543">
    <property type="entry name" value="UCP028291"/>
</dbReference>
<dbReference type="InterPro" id="IPR039261">
    <property type="entry name" value="FNR_nucleotide-bd"/>
</dbReference>
<dbReference type="Pfam" id="PF08021">
    <property type="entry name" value="FAD_binding_9"/>
    <property type="match status" value="1"/>
</dbReference>
<dbReference type="Pfam" id="PF09981">
    <property type="entry name" value="DUF2218"/>
    <property type="match status" value="1"/>
</dbReference>
<dbReference type="Pfam" id="PF04954">
    <property type="entry name" value="SIP"/>
    <property type="match status" value="1"/>
</dbReference>
<dbReference type="CDD" id="cd06193">
    <property type="entry name" value="siderophore_interacting"/>
    <property type="match status" value="1"/>
</dbReference>
<reference evidence="4" key="1">
    <citation type="journal article" date="2019" name="Int. J. Syst. Evol. Microbiol.">
        <title>The Global Catalogue of Microorganisms (GCM) 10K type strain sequencing project: providing services to taxonomists for standard genome sequencing and annotation.</title>
        <authorList>
            <consortium name="The Broad Institute Genomics Platform"/>
            <consortium name="The Broad Institute Genome Sequencing Center for Infectious Disease"/>
            <person name="Wu L."/>
            <person name="Ma J."/>
        </authorList>
    </citation>
    <scope>NUCLEOTIDE SEQUENCE [LARGE SCALE GENOMIC DNA]</scope>
    <source>
        <strain evidence="4">CCM 7435</strain>
    </source>
</reference>
<dbReference type="PANTHER" id="PTHR30157">
    <property type="entry name" value="FERRIC REDUCTASE, NADPH-DEPENDENT"/>
    <property type="match status" value="1"/>
</dbReference>
<dbReference type="InterPro" id="IPR017927">
    <property type="entry name" value="FAD-bd_FR_type"/>
</dbReference>
<gene>
    <name evidence="3" type="ORF">ACFSNC_08620</name>
</gene>
<keyword evidence="4" id="KW-1185">Reference proteome</keyword>
<proteinExistence type="inferred from homology"/>
<evidence type="ECO:0000259" key="2">
    <source>
        <dbReference type="PROSITE" id="PS51384"/>
    </source>
</evidence>
<dbReference type="EMBL" id="JBHUHD010000001">
    <property type="protein sequence ID" value="MFD2140459.1"/>
    <property type="molecule type" value="Genomic_DNA"/>
</dbReference>
<dbReference type="InterPro" id="IPR039374">
    <property type="entry name" value="SIP_fam"/>
</dbReference>
<dbReference type="SUPFAM" id="SSF63380">
    <property type="entry name" value="Riboflavin synthase domain-like"/>
    <property type="match status" value="1"/>
</dbReference>
<feature type="domain" description="FAD-binding FR-type" evidence="2">
    <location>
        <begin position="105"/>
        <end position="230"/>
    </location>
</feature>
<accession>A0ABW4YWI5</accession>
<evidence type="ECO:0000256" key="1">
    <source>
        <dbReference type="ARBA" id="ARBA00035644"/>
    </source>
</evidence>
<dbReference type="PANTHER" id="PTHR30157:SF0">
    <property type="entry name" value="NADPH-DEPENDENT FERRIC-CHELATE REDUCTASE"/>
    <property type="match status" value="1"/>
</dbReference>